<dbReference type="GO" id="GO:0046872">
    <property type="term" value="F:metal ion binding"/>
    <property type="evidence" value="ECO:0007669"/>
    <property type="project" value="UniProtKB-KW"/>
</dbReference>
<feature type="binding site" evidence="6">
    <location>
        <begin position="273"/>
        <end position="276"/>
    </location>
    <ligand>
        <name>GTP</name>
        <dbReference type="ChEBI" id="CHEBI:37565"/>
    </ligand>
</feature>
<dbReference type="NCBIfam" id="TIGR00450">
    <property type="entry name" value="mnmE_trmE_thdF"/>
    <property type="match status" value="1"/>
</dbReference>
<dbReference type="Gene3D" id="3.40.50.300">
    <property type="entry name" value="P-loop containing nucleotide triphosphate hydrolases"/>
    <property type="match status" value="1"/>
</dbReference>
<dbReference type="InterPro" id="IPR027368">
    <property type="entry name" value="MnmE_dom2"/>
</dbReference>
<dbReference type="InterPro" id="IPR006073">
    <property type="entry name" value="GTP-bd"/>
</dbReference>
<evidence type="ECO:0000256" key="7">
    <source>
        <dbReference type="RuleBase" id="RU003313"/>
    </source>
</evidence>
<dbReference type="RefSeq" id="WP_119379292.1">
    <property type="nucleotide sequence ID" value="NZ_QWGB01000005.1"/>
</dbReference>
<dbReference type="PANTHER" id="PTHR42714">
    <property type="entry name" value="TRNA MODIFICATION GTPASE GTPBP3"/>
    <property type="match status" value="1"/>
</dbReference>
<feature type="binding site" evidence="6">
    <location>
        <position position="253"/>
    </location>
    <ligand>
        <name>K(+)</name>
        <dbReference type="ChEBI" id="CHEBI:29103"/>
    </ligand>
</feature>
<comment type="caution">
    <text evidence="9">The sequence shown here is derived from an EMBL/GenBank/DDBJ whole genome shotgun (WGS) entry which is preliminary data.</text>
</comment>
<evidence type="ECO:0000256" key="3">
    <source>
        <dbReference type="ARBA" id="ARBA00022741"/>
    </source>
</evidence>
<feature type="binding site" evidence="6">
    <location>
        <position position="233"/>
    </location>
    <ligand>
        <name>Mg(2+)</name>
        <dbReference type="ChEBI" id="CHEBI:18420"/>
    </ligand>
</feature>
<dbReference type="OrthoDB" id="9805918at2"/>
<comment type="subunit">
    <text evidence="6">Homodimer. Heterotetramer of two MnmE and two MnmG subunits.</text>
</comment>
<dbReference type="EC" id="3.6.-.-" evidence="6"/>
<dbReference type="InterPro" id="IPR027417">
    <property type="entry name" value="P-loop_NTPase"/>
</dbReference>
<organism evidence="9 10">
    <name type="scientific">Henriciella barbarensis</name>
    <dbReference type="NCBI Taxonomy" id="86342"/>
    <lineage>
        <taxon>Bacteria</taxon>
        <taxon>Pseudomonadati</taxon>
        <taxon>Pseudomonadota</taxon>
        <taxon>Alphaproteobacteria</taxon>
        <taxon>Hyphomonadales</taxon>
        <taxon>Hyphomonadaceae</taxon>
        <taxon>Henriciella</taxon>
    </lineage>
</organism>
<dbReference type="InterPro" id="IPR027266">
    <property type="entry name" value="TrmE/GcvT-like"/>
</dbReference>
<feature type="binding site" evidence="6">
    <location>
        <position position="254"/>
    </location>
    <ligand>
        <name>Mg(2+)</name>
        <dbReference type="ChEBI" id="CHEBI:18420"/>
    </ligand>
</feature>
<protein>
    <recommendedName>
        <fullName evidence="6">tRNA modification GTPase MnmE</fullName>
        <ecNumber evidence="6">3.6.-.-</ecNumber>
    </recommendedName>
</protein>
<keyword evidence="3 6" id="KW-0547">Nucleotide-binding</keyword>
<keyword evidence="10" id="KW-1185">Reference proteome</keyword>
<feature type="binding site" evidence="6">
    <location>
        <begin position="248"/>
        <end position="254"/>
    </location>
    <ligand>
        <name>GTP</name>
        <dbReference type="ChEBI" id="CHEBI:37565"/>
    </ligand>
</feature>
<dbReference type="Pfam" id="PF12631">
    <property type="entry name" value="MnmE_helical"/>
    <property type="match status" value="1"/>
</dbReference>
<evidence type="ECO:0000256" key="1">
    <source>
        <dbReference type="ARBA" id="ARBA00011043"/>
    </source>
</evidence>
<dbReference type="HAMAP" id="MF_00379">
    <property type="entry name" value="GTPase_MnmE"/>
    <property type="match status" value="1"/>
</dbReference>
<dbReference type="PROSITE" id="PS51709">
    <property type="entry name" value="G_TRME"/>
    <property type="match status" value="1"/>
</dbReference>
<dbReference type="GO" id="GO:0003924">
    <property type="term" value="F:GTPase activity"/>
    <property type="evidence" value="ECO:0007669"/>
    <property type="project" value="UniProtKB-UniRule"/>
</dbReference>
<evidence type="ECO:0000256" key="5">
    <source>
        <dbReference type="ARBA" id="ARBA00023134"/>
    </source>
</evidence>
<feature type="binding site" evidence="6">
    <location>
        <begin position="229"/>
        <end position="234"/>
    </location>
    <ligand>
        <name>GTP</name>
        <dbReference type="ChEBI" id="CHEBI:37565"/>
    </ligand>
</feature>
<dbReference type="Pfam" id="PF10396">
    <property type="entry name" value="TrmE_N"/>
    <property type="match status" value="1"/>
</dbReference>
<dbReference type="InterPro" id="IPR031168">
    <property type="entry name" value="G_TrmE"/>
</dbReference>
<dbReference type="InterPro" id="IPR025867">
    <property type="entry name" value="MnmE_helical"/>
</dbReference>
<gene>
    <name evidence="6 9" type="primary">mnmE</name>
    <name evidence="6" type="synonym">trmE</name>
    <name evidence="9" type="ORF">D1224_07625</name>
</gene>
<dbReference type="GO" id="GO:0002098">
    <property type="term" value="P:tRNA wobble uridine modification"/>
    <property type="evidence" value="ECO:0007669"/>
    <property type="project" value="TreeGrafter"/>
</dbReference>
<dbReference type="GO" id="GO:0005525">
    <property type="term" value="F:GTP binding"/>
    <property type="evidence" value="ECO:0007669"/>
    <property type="project" value="UniProtKB-UniRule"/>
</dbReference>
<dbReference type="InterPro" id="IPR004520">
    <property type="entry name" value="GTPase_MnmE"/>
</dbReference>
<evidence type="ECO:0000256" key="2">
    <source>
        <dbReference type="ARBA" id="ARBA00022694"/>
    </source>
</evidence>
<dbReference type="AlphaFoldDB" id="A0A399QZE4"/>
<reference evidence="9 10" key="1">
    <citation type="submission" date="2018-08" db="EMBL/GenBank/DDBJ databases">
        <title>Henriciella mobilis sp. nov., isolated from seawater.</title>
        <authorList>
            <person name="Cheng H."/>
            <person name="Wu Y.-H."/>
            <person name="Xu X.-W."/>
            <person name="Guo L.-L."/>
        </authorList>
    </citation>
    <scope>NUCLEOTIDE SEQUENCE [LARGE SCALE GENOMIC DNA]</scope>
    <source>
        <strain evidence="9 10">CCUG66934</strain>
    </source>
</reference>
<dbReference type="Pfam" id="PF01926">
    <property type="entry name" value="MMR_HSR1"/>
    <property type="match status" value="1"/>
</dbReference>
<dbReference type="Gene3D" id="1.20.120.430">
    <property type="entry name" value="tRNA modification GTPase MnmE domain 2"/>
    <property type="match status" value="1"/>
</dbReference>
<dbReference type="SUPFAM" id="SSF52540">
    <property type="entry name" value="P-loop containing nucleoside triphosphate hydrolases"/>
    <property type="match status" value="1"/>
</dbReference>
<comment type="similarity">
    <text evidence="1 6 7">Belongs to the TRAFAC class TrmE-Era-EngA-EngB-Septin-like GTPase superfamily. TrmE GTPase family.</text>
</comment>
<comment type="cofactor">
    <cofactor evidence="6">
        <name>K(+)</name>
        <dbReference type="ChEBI" id="CHEBI:29103"/>
    </cofactor>
    <text evidence="6">Binds 1 potassium ion per subunit.</text>
</comment>
<feature type="binding site" evidence="6">
    <location>
        <position position="250"/>
    </location>
    <ligand>
        <name>K(+)</name>
        <dbReference type="ChEBI" id="CHEBI:29103"/>
    </ligand>
</feature>
<dbReference type="EMBL" id="QWGB01000005">
    <property type="protein sequence ID" value="RIJ24103.1"/>
    <property type="molecule type" value="Genomic_DNA"/>
</dbReference>
<evidence type="ECO:0000259" key="8">
    <source>
        <dbReference type="PROSITE" id="PS51709"/>
    </source>
</evidence>
<keyword evidence="5 6" id="KW-0342">GTP-binding</keyword>
<feature type="binding site" evidence="6">
    <location>
        <position position="122"/>
    </location>
    <ligand>
        <name>(6S)-5-formyl-5,6,7,8-tetrahydrofolate</name>
        <dbReference type="ChEBI" id="CHEBI:57457"/>
    </ligand>
</feature>
<keyword evidence="4 6" id="KW-0630">Potassium</keyword>
<evidence type="ECO:0000256" key="4">
    <source>
        <dbReference type="ARBA" id="ARBA00022958"/>
    </source>
</evidence>
<evidence type="ECO:0000256" key="6">
    <source>
        <dbReference type="HAMAP-Rule" id="MF_00379"/>
    </source>
</evidence>
<dbReference type="GO" id="GO:0005737">
    <property type="term" value="C:cytoplasm"/>
    <property type="evidence" value="ECO:0007669"/>
    <property type="project" value="UniProtKB-SubCell"/>
</dbReference>
<accession>A0A399QZE4</accession>
<dbReference type="InterPro" id="IPR018948">
    <property type="entry name" value="GTP-bd_TrmE_N"/>
</dbReference>
<name>A0A399QZE4_9PROT</name>
<keyword evidence="6" id="KW-0963">Cytoplasm</keyword>
<feature type="binding site" evidence="6">
    <location>
        <position position="248"/>
    </location>
    <ligand>
        <name>K(+)</name>
        <dbReference type="ChEBI" id="CHEBI:29103"/>
    </ligand>
</feature>
<keyword evidence="2 6" id="KW-0819">tRNA processing</keyword>
<evidence type="ECO:0000313" key="10">
    <source>
        <dbReference type="Proteomes" id="UP000265431"/>
    </source>
</evidence>
<dbReference type="NCBIfam" id="TIGR00231">
    <property type="entry name" value="small_GTP"/>
    <property type="match status" value="1"/>
</dbReference>
<feature type="binding site" evidence="6">
    <location>
        <begin position="326"/>
        <end position="329"/>
    </location>
    <ligand>
        <name>GTP</name>
        <dbReference type="ChEBI" id="CHEBI:37565"/>
    </ligand>
</feature>
<dbReference type="Proteomes" id="UP000265431">
    <property type="component" value="Unassembled WGS sequence"/>
</dbReference>
<dbReference type="GO" id="GO:0030488">
    <property type="term" value="P:tRNA methylation"/>
    <property type="evidence" value="ECO:0007669"/>
    <property type="project" value="TreeGrafter"/>
</dbReference>
<evidence type="ECO:0000313" key="9">
    <source>
        <dbReference type="EMBL" id="RIJ24103.1"/>
    </source>
</evidence>
<feature type="domain" description="TrmE-type G" evidence="8">
    <location>
        <begin position="219"/>
        <end position="362"/>
    </location>
</feature>
<proteinExistence type="inferred from homology"/>
<keyword evidence="6" id="KW-0378">Hydrolase</keyword>
<dbReference type="SUPFAM" id="SSF116878">
    <property type="entry name" value="TrmE connector domain"/>
    <property type="match status" value="1"/>
</dbReference>
<dbReference type="NCBIfam" id="NF003661">
    <property type="entry name" value="PRK05291.1-3"/>
    <property type="match status" value="1"/>
</dbReference>
<keyword evidence="6" id="KW-0479">Metal-binding</keyword>
<comment type="subcellular location">
    <subcellularLocation>
        <location evidence="6">Cytoplasm</location>
    </subcellularLocation>
</comment>
<sequence length="440" mass="47078">MMAQRDTICALASGPPPSAIAIVRISGPAVRDICARVFEAGLPTPRRTVFGRFLDVSRETIDEGLGVFMPGPHSYTGEDTAELYLHGGGAVIDHALDTLCGFRDVRLAEPGEFTRRAFENGRLDLVEAEGVADLIDAETRAQKSLALDQLGGSLSKVYDGWRVGLLEAMALLEASIDFPDEEDAPDESTGPVAGLLGRLENELRTAIDDDEVGERIRDGFRVAIIGPPNAGKSSILNRLARREAAIVSDIPGTTRDVVEVRLRIAGQIVWLADTAGLREVDDAIEAEGVRRALERAKAADLLIQVRSPDTASSFEGAGDDDICVLNKADVAENVHDGGTILLSAETGFGFSALEDALGKRITELSGSRSAPLITRRRHREALSTSLFHVKQASANLERGFGAEIVSEDVRLAAQKLGALVGRIDVEDILGEVFSSFCIGK</sequence>
<dbReference type="PANTHER" id="PTHR42714:SF2">
    <property type="entry name" value="TRNA MODIFICATION GTPASE GTPBP3, MITOCHONDRIAL"/>
    <property type="match status" value="1"/>
</dbReference>
<dbReference type="Gene3D" id="3.30.1360.120">
    <property type="entry name" value="Probable tRNA modification gtpase trme, domain 1"/>
    <property type="match status" value="1"/>
</dbReference>
<feature type="binding site" evidence="6">
    <location>
        <position position="82"/>
    </location>
    <ligand>
        <name>(6S)-5-formyl-5,6,7,8-tetrahydrofolate</name>
        <dbReference type="ChEBI" id="CHEBI:57457"/>
    </ligand>
</feature>
<feature type="binding site" evidence="6">
    <location>
        <position position="229"/>
    </location>
    <ligand>
        <name>K(+)</name>
        <dbReference type="ChEBI" id="CHEBI:29103"/>
    </ligand>
</feature>
<comment type="function">
    <text evidence="6">Exhibits a very high intrinsic GTPase hydrolysis rate. Involved in the addition of a carboxymethylaminomethyl (cmnm) group at the wobble position (U34) of certain tRNAs, forming tRNA-cmnm(5)s(2)U34.</text>
</comment>
<dbReference type="CDD" id="cd04164">
    <property type="entry name" value="trmE"/>
    <property type="match status" value="1"/>
</dbReference>
<feature type="binding site" evidence="6">
    <location>
        <position position="440"/>
    </location>
    <ligand>
        <name>(6S)-5-formyl-5,6,7,8-tetrahydrofolate</name>
        <dbReference type="ChEBI" id="CHEBI:57457"/>
    </ligand>
</feature>
<keyword evidence="6" id="KW-0460">Magnesium</keyword>
<dbReference type="CDD" id="cd14858">
    <property type="entry name" value="TrmE_N"/>
    <property type="match status" value="1"/>
</dbReference>
<comment type="caution">
    <text evidence="6">Lacks conserved residue(s) required for the propagation of feature annotation.</text>
</comment>
<dbReference type="InterPro" id="IPR005225">
    <property type="entry name" value="Small_GTP-bd"/>
</dbReference>
<feature type="binding site" evidence="6">
    <location>
        <position position="24"/>
    </location>
    <ligand>
        <name>(6S)-5-formyl-5,6,7,8-tetrahydrofolate</name>
        <dbReference type="ChEBI" id="CHEBI:57457"/>
    </ligand>
</feature>